<evidence type="ECO:0000313" key="2">
    <source>
        <dbReference type="Proteomes" id="UP000224987"/>
    </source>
</evidence>
<protein>
    <recommendedName>
        <fullName evidence="3">Homing endonuclease LAGLIDADG domain-containing protein</fullName>
    </recommendedName>
</protein>
<reference evidence="1 2" key="1">
    <citation type="journal article" date="2017" name="Viruses">
        <title>Phage Biodiversity in Artisanal Cheese Wheys Reflects the Complexity of the Fermentation Process.</title>
        <authorList>
            <person name="Mahony J."/>
            <person name="Moscarelli A."/>
            <person name="Kelleher P."/>
            <person name="Lugli G.A."/>
            <person name="Ventura M."/>
            <person name="Settanni L."/>
            <person name="van Sinderen D."/>
        </authorList>
    </citation>
    <scope>NUCLEOTIDE SEQUENCE [LARGE SCALE GENOMIC DNA]</scope>
</reference>
<evidence type="ECO:0008006" key="3">
    <source>
        <dbReference type="Google" id="ProtNLM"/>
    </source>
</evidence>
<gene>
    <name evidence="1" type="ORF">LW81_140</name>
</gene>
<dbReference type="Gene3D" id="3.10.28.10">
    <property type="entry name" value="Homing endonucleases"/>
    <property type="match status" value="1"/>
</dbReference>
<accession>A0A1W6JN87</accession>
<dbReference type="InterPro" id="IPR027434">
    <property type="entry name" value="Homing_endonucl"/>
</dbReference>
<evidence type="ECO:0000313" key="1">
    <source>
        <dbReference type="EMBL" id="ARM67710.1"/>
    </source>
</evidence>
<sequence>MQNKKFKNNYILTEKDKKLLIDLYYQNIKFKEMKEITNFPYRKIRDFFKNNNLNLVKRYTLNENYFDSIDNAKQAYWLGYLWTDGFVGSGKYNNIVLSSIDENVVDEFNKDISLVGINFKKVHTDRSNSYGNKTLFESRFSSYKMAENLRHYNITANRKETNFLPVENIPSKILKYVLFGMLDGDGNLGARGGNLISVNIYATSNNLDSYINFVKLLNLSYSVNYHKEKECNYIRFLLKDDFTREIIKEYLATSLIKRKSAPLLS</sequence>
<organism evidence="1 2">
    <name type="scientific">Lactococcus phage LW81</name>
    <dbReference type="NCBI Taxonomy" id="1965482"/>
    <lineage>
        <taxon>Viruses</taxon>
        <taxon>Duplodnaviria</taxon>
        <taxon>Heunggongvirae</taxon>
        <taxon>Uroviricota</taxon>
        <taxon>Caudoviricetes</taxon>
        <taxon>Audreyjarvisvirus</taxon>
        <taxon>Audreyjarvisvirus LW81</taxon>
    </lineage>
</organism>
<dbReference type="Proteomes" id="UP000224987">
    <property type="component" value="Segment"/>
</dbReference>
<name>A0A1W6JN87_9CAUD</name>
<dbReference type="EMBL" id="KY554777">
    <property type="protein sequence ID" value="ARM67710.1"/>
    <property type="molecule type" value="Genomic_DNA"/>
</dbReference>
<keyword evidence="2" id="KW-1185">Reference proteome</keyword>
<proteinExistence type="predicted"/>